<dbReference type="Proteomes" id="UP000299084">
    <property type="component" value="Unassembled WGS sequence"/>
</dbReference>
<dbReference type="AlphaFoldDB" id="A0A5N4DEV1"/>
<gene>
    <name evidence="1" type="ORF">Cadr_000016720</name>
</gene>
<sequence>MENHKTTLSSQFRLLVNVDAAEQKTVEEDAQMMGKQDEASFQLVGFDGFVVHPVIPHQLVDVNVQERNLGWNEDVGVLSVTPRMSHTRKSLKRKEEKG</sequence>
<accession>A0A5N4DEV1</accession>
<name>A0A5N4DEV1_CAMDR</name>
<proteinExistence type="predicted"/>
<organism evidence="1 2">
    <name type="scientific">Camelus dromedarius</name>
    <name type="common">Dromedary</name>
    <name type="synonym">Arabian camel</name>
    <dbReference type="NCBI Taxonomy" id="9838"/>
    <lineage>
        <taxon>Eukaryota</taxon>
        <taxon>Metazoa</taxon>
        <taxon>Chordata</taxon>
        <taxon>Craniata</taxon>
        <taxon>Vertebrata</taxon>
        <taxon>Euteleostomi</taxon>
        <taxon>Mammalia</taxon>
        <taxon>Eutheria</taxon>
        <taxon>Laurasiatheria</taxon>
        <taxon>Artiodactyla</taxon>
        <taxon>Tylopoda</taxon>
        <taxon>Camelidae</taxon>
        <taxon>Camelus</taxon>
    </lineage>
</organism>
<protein>
    <submittedName>
        <fullName evidence="1">Uncharacterized protein</fullName>
    </submittedName>
</protein>
<dbReference type="EMBL" id="JWIN03000012">
    <property type="protein sequence ID" value="KAB1269671.1"/>
    <property type="molecule type" value="Genomic_DNA"/>
</dbReference>
<evidence type="ECO:0000313" key="1">
    <source>
        <dbReference type="EMBL" id="KAB1269671.1"/>
    </source>
</evidence>
<comment type="caution">
    <text evidence="1">The sequence shown here is derived from an EMBL/GenBank/DDBJ whole genome shotgun (WGS) entry which is preliminary data.</text>
</comment>
<evidence type="ECO:0000313" key="2">
    <source>
        <dbReference type="Proteomes" id="UP000299084"/>
    </source>
</evidence>
<keyword evidence="2" id="KW-1185">Reference proteome</keyword>
<reference evidence="1 2" key="1">
    <citation type="journal article" date="2019" name="Mol. Ecol. Resour.">
        <title>Improving Illumina assemblies with Hi-C and long reads: an example with the North African dromedary.</title>
        <authorList>
            <person name="Elbers J.P."/>
            <person name="Rogers M.F."/>
            <person name="Perelman P.L."/>
            <person name="Proskuryakova A.A."/>
            <person name="Serdyukova N.A."/>
            <person name="Johnson W.E."/>
            <person name="Horin P."/>
            <person name="Corander J."/>
            <person name="Murphy D."/>
            <person name="Burger P.A."/>
        </authorList>
    </citation>
    <scope>NUCLEOTIDE SEQUENCE [LARGE SCALE GENOMIC DNA]</scope>
    <source>
        <strain evidence="1">Drom800</strain>
        <tissue evidence="1">Blood</tissue>
    </source>
</reference>